<name>A0A8J3EE66_9PROT</name>
<reference evidence="2 3" key="1">
    <citation type="journal article" date="2014" name="Int. J. Syst. Evol. Microbiol.">
        <title>Complete genome sequence of Corynebacterium casei LMG S-19264T (=DSM 44701T), isolated from a smear-ripened cheese.</title>
        <authorList>
            <consortium name="US DOE Joint Genome Institute (JGI-PGF)"/>
            <person name="Walter F."/>
            <person name="Albersmeier A."/>
            <person name="Kalinowski J."/>
            <person name="Ruckert C."/>
        </authorList>
    </citation>
    <scope>NUCLEOTIDE SEQUENCE [LARGE SCALE GENOMIC DNA]</scope>
    <source>
        <strain evidence="2 3">CGMCC 1.16330</strain>
    </source>
</reference>
<dbReference type="RefSeq" id="WP_188903757.1">
    <property type="nucleotide sequence ID" value="NZ_BMKS01000021.1"/>
</dbReference>
<dbReference type="AlphaFoldDB" id="A0A8J3EE66"/>
<gene>
    <name evidence="2" type="ORF">GCM10010964_41450</name>
</gene>
<dbReference type="EMBL" id="BMKS01000021">
    <property type="protein sequence ID" value="GGG49864.1"/>
    <property type="molecule type" value="Genomic_DNA"/>
</dbReference>
<evidence type="ECO:0000256" key="1">
    <source>
        <dbReference type="SAM" id="MobiDB-lite"/>
    </source>
</evidence>
<keyword evidence="3" id="KW-1185">Reference proteome</keyword>
<evidence type="ECO:0000313" key="2">
    <source>
        <dbReference type="EMBL" id="GGG49864.1"/>
    </source>
</evidence>
<protein>
    <submittedName>
        <fullName evidence="2">Uncharacterized protein</fullName>
    </submittedName>
</protein>
<accession>A0A8J3EE66</accession>
<dbReference type="Proteomes" id="UP000597507">
    <property type="component" value="Unassembled WGS sequence"/>
</dbReference>
<feature type="region of interest" description="Disordered" evidence="1">
    <location>
        <begin position="63"/>
        <end position="84"/>
    </location>
</feature>
<evidence type="ECO:0000313" key="3">
    <source>
        <dbReference type="Proteomes" id="UP000597507"/>
    </source>
</evidence>
<comment type="caution">
    <text evidence="2">The sequence shown here is derived from an EMBL/GenBank/DDBJ whole genome shotgun (WGS) entry which is preliminary data.</text>
</comment>
<organism evidence="2 3">
    <name type="scientific">Caldovatus sediminis</name>
    <dbReference type="NCBI Taxonomy" id="2041189"/>
    <lineage>
        <taxon>Bacteria</taxon>
        <taxon>Pseudomonadati</taxon>
        <taxon>Pseudomonadota</taxon>
        <taxon>Alphaproteobacteria</taxon>
        <taxon>Acetobacterales</taxon>
        <taxon>Roseomonadaceae</taxon>
        <taxon>Caldovatus</taxon>
    </lineage>
</organism>
<proteinExistence type="predicted"/>
<sequence length="84" mass="8060">MSVLPGRPALGGLRWPVTALTASPAAMALARPPHGLTFAARPLAAMAIPVPVAPGGLAARAQPVPASPGTGLVAAGLTRGAGPP</sequence>